<sequence>FPKGLVIPEAIAVDLEKNQFAFSLCAAALVTVQCNAKASAWDFIGPVGILVNDCQDMANVIDNPLFITAVSLDVPQVWFRSALLPSDTSSAVFELEAVVPAPNGSNWVRSRAISTSGNGAFSDVTYLQEVNVIGGSLPPASQFFITTSFSLPYTRRQQSELTINPFLFDIVPGTPKNNTAAALKEVCSNLSTALSKKLADCEGAKKGTDVCNKLNGSPINQDAVTKNGKQCEAHTIKNGAFNPNIFDNALLPITQNGNTFTVGKESFQTLSDAVIGACKEQRQRNLATLDECAKNAANAAKCNKLDGTQVTREEVNLHNS</sequence>
<dbReference type="Proteomes" id="UP000789525">
    <property type="component" value="Unassembled WGS sequence"/>
</dbReference>
<evidence type="ECO:0000313" key="1">
    <source>
        <dbReference type="EMBL" id="CAG8440669.1"/>
    </source>
</evidence>
<comment type="caution">
    <text evidence="1">The sequence shown here is derived from an EMBL/GenBank/DDBJ whole genome shotgun (WGS) entry which is preliminary data.</text>
</comment>
<dbReference type="EMBL" id="CAJVPT010000210">
    <property type="protein sequence ID" value="CAG8440669.1"/>
    <property type="molecule type" value="Genomic_DNA"/>
</dbReference>
<gene>
    <name evidence="1" type="ORF">ACOLOM_LOCUS203</name>
</gene>
<protein>
    <submittedName>
        <fullName evidence="1">7796_t:CDS:1</fullName>
    </submittedName>
</protein>
<reference evidence="1" key="1">
    <citation type="submission" date="2021-06" db="EMBL/GenBank/DDBJ databases">
        <authorList>
            <person name="Kallberg Y."/>
            <person name="Tangrot J."/>
            <person name="Rosling A."/>
        </authorList>
    </citation>
    <scope>NUCLEOTIDE SEQUENCE</scope>
    <source>
        <strain evidence="1">CL356</strain>
    </source>
</reference>
<evidence type="ECO:0000313" key="2">
    <source>
        <dbReference type="Proteomes" id="UP000789525"/>
    </source>
</evidence>
<keyword evidence="2" id="KW-1185">Reference proteome</keyword>
<feature type="non-terminal residue" evidence="1">
    <location>
        <position position="1"/>
    </location>
</feature>
<name>A0ACA9JXE9_9GLOM</name>
<accession>A0ACA9JXE9</accession>
<organism evidence="1 2">
    <name type="scientific">Acaulospora colombiana</name>
    <dbReference type="NCBI Taxonomy" id="27376"/>
    <lineage>
        <taxon>Eukaryota</taxon>
        <taxon>Fungi</taxon>
        <taxon>Fungi incertae sedis</taxon>
        <taxon>Mucoromycota</taxon>
        <taxon>Glomeromycotina</taxon>
        <taxon>Glomeromycetes</taxon>
        <taxon>Diversisporales</taxon>
        <taxon>Acaulosporaceae</taxon>
        <taxon>Acaulospora</taxon>
    </lineage>
</organism>
<proteinExistence type="predicted"/>